<protein>
    <submittedName>
        <fullName evidence="2">Uncharacterized protein</fullName>
    </submittedName>
</protein>
<reference evidence="3" key="2">
    <citation type="submission" date="2015-01" db="EMBL/GenBank/DDBJ databases">
        <title>Evolutionary Origins and Diversification of the Mycorrhizal Mutualists.</title>
        <authorList>
            <consortium name="DOE Joint Genome Institute"/>
            <consortium name="Mycorrhizal Genomics Consortium"/>
            <person name="Kohler A."/>
            <person name="Kuo A."/>
            <person name="Nagy L.G."/>
            <person name="Floudas D."/>
            <person name="Copeland A."/>
            <person name="Barry K.W."/>
            <person name="Cichocki N."/>
            <person name="Veneault-Fourrey C."/>
            <person name="LaButti K."/>
            <person name="Lindquist E.A."/>
            <person name="Lipzen A."/>
            <person name="Lundell T."/>
            <person name="Morin E."/>
            <person name="Murat C."/>
            <person name="Riley R."/>
            <person name="Ohm R."/>
            <person name="Sun H."/>
            <person name="Tunlid A."/>
            <person name="Henrissat B."/>
            <person name="Grigoriev I.V."/>
            <person name="Hibbett D.S."/>
            <person name="Martin F."/>
        </authorList>
    </citation>
    <scope>NUCLEOTIDE SEQUENCE [LARGE SCALE GENOMIC DNA]</scope>
    <source>
        <strain evidence="3">LaAM-08-1</strain>
    </source>
</reference>
<reference evidence="2 3" key="1">
    <citation type="submission" date="2014-04" db="EMBL/GenBank/DDBJ databases">
        <authorList>
            <consortium name="DOE Joint Genome Institute"/>
            <person name="Kuo A."/>
            <person name="Kohler A."/>
            <person name="Nagy L.G."/>
            <person name="Floudas D."/>
            <person name="Copeland A."/>
            <person name="Barry K.W."/>
            <person name="Cichocki N."/>
            <person name="Veneault-Fourrey C."/>
            <person name="LaButti K."/>
            <person name="Lindquist E.A."/>
            <person name="Lipzen A."/>
            <person name="Lundell T."/>
            <person name="Morin E."/>
            <person name="Murat C."/>
            <person name="Sun H."/>
            <person name="Tunlid A."/>
            <person name="Henrissat B."/>
            <person name="Grigoriev I.V."/>
            <person name="Hibbett D.S."/>
            <person name="Martin F."/>
            <person name="Nordberg H.P."/>
            <person name="Cantor M.N."/>
            <person name="Hua S.X."/>
        </authorList>
    </citation>
    <scope>NUCLEOTIDE SEQUENCE [LARGE SCALE GENOMIC DNA]</scope>
    <source>
        <strain evidence="2 3">LaAM-08-1</strain>
    </source>
</reference>
<sequence length="238" mass="25190">MNMTVYDMGNIIGDDVPDSEDEQSVQGGANNLPPRSLKKTKKAAYNVYFSRTTVRCSAASQVKFFPGSVYEGFSTILAAIAAWEYAVSNKTIGSPNTPRRQVNHNTTVNTTTVVLPSMPSRQVMRITPSTPIPVATNSTAPISLTASASSSDFSSDSQSSHGSEACLAGIVAAMDNMDIAAYYADIRGKAPGVYSTSTSALAALGTNPRGLCCFVPKKTDADAMFVAWSMTGEIECLQ</sequence>
<evidence type="ECO:0000256" key="1">
    <source>
        <dbReference type="SAM" id="MobiDB-lite"/>
    </source>
</evidence>
<dbReference type="AlphaFoldDB" id="A0A0C9X1N5"/>
<evidence type="ECO:0000313" key="3">
    <source>
        <dbReference type="Proteomes" id="UP000054477"/>
    </source>
</evidence>
<proteinExistence type="predicted"/>
<evidence type="ECO:0000313" key="2">
    <source>
        <dbReference type="EMBL" id="KIJ95213.1"/>
    </source>
</evidence>
<keyword evidence="3" id="KW-1185">Reference proteome</keyword>
<name>A0A0C9X1N5_9AGAR</name>
<dbReference type="EMBL" id="KN838764">
    <property type="protein sequence ID" value="KIJ95213.1"/>
    <property type="molecule type" value="Genomic_DNA"/>
</dbReference>
<gene>
    <name evidence="2" type="ORF">K443DRAFT_134497</name>
</gene>
<dbReference type="OrthoDB" id="10456773at2759"/>
<accession>A0A0C9X1N5</accession>
<organism evidence="2 3">
    <name type="scientific">Laccaria amethystina LaAM-08-1</name>
    <dbReference type="NCBI Taxonomy" id="1095629"/>
    <lineage>
        <taxon>Eukaryota</taxon>
        <taxon>Fungi</taxon>
        <taxon>Dikarya</taxon>
        <taxon>Basidiomycota</taxon>
        <taxon>Agaricomycotina</taxon>
        <taxon>Agaricomycetes</taxon>
        <taxon>Agaricomycetidae</taxon>
        <taxon>Agaricales</taxon>
        <taxon>Agaricineae</taxon>
        <taxon>Hydnangiaceae</taxon>
        <taxon>Laccaria</taxon>
    </lineage>
</organism>
<dbReference type="HOGENOM" id="CLU_1111559_0_0_1"/>
<dbReference type="Proteomes" id="UP000054477">
    <property type="component" value="Unassembled WGS sequence"/>
</dbReference>
<feature type="region of interest" description="Disordered" evidence="1">
    <location>
        <begin position="12"/>
        <end position="36"/>
    </location>
</feature>